<keyword evidence="3" id="KW-1185">Reference proteome</keyword>
<comment type="caution">
    <text evidence="2">The sequence shown here is derived from an EMBL/GenBank/DDBJ whole genome shotgun (WGS) entry which is preliminary data.</text>
</comment>
<feature type="domain" description="DUF1828" evidence="1">
    <location>
        <begin position="29"/>
        <end position="119"/>
    </location>
</feature>
<dbReference type="EMBL" id="JBHRTE010000059">
    <property type="protein sequence ID" value="MFC3169249.1"/>
    <property type="molecule type" value="Genomic_DNA"/>
</dbReference>
<dbReference type="Pfam" id="PF08861">
    <property type="entry name" value="DUF1828"/>
    <property type="match status" value="1"/>
</dbReference>
<dbReference type="InterPro" id="IPR014960">
    <property type="entry name" value="DUF1828"/>
</dbReference>
<evidence type="ECO:0000259" key="1">
    <source>
        <dbReference type="Pfam" id="PF08861"/>
    </source>
</evidence>
<dbReference type="RefSeq" id="WP_377707187.1">
    <property type="nucleotide sequence ID" value="NZ_JBHRTE010000059.1"/>
</dbReference>
<proteinExistence type="predicted"/>
<gene>
    <name evidence="2" type="ORF">ACFOD7_14445</name>
</gene>
<protein>
    <submittedName>
        <fullName evidence="2">DUF1828 domain-containing protein</fullName>
    </submittedName>
</protein>
<evidence type="ECO:0000313" key="2">
    <source>
        <dbReference type="EMBL" id="MFC3169249.1"/>
    </source>
</evidence>
<reference evidence="3" key="1">
    <citation type="journal article" date="2019" name="Int. J. Syst. Evol. Microbiol.">
        <title>The Global Catalogue of Microorganisms (GCM) 10K type strain sequencing project: providing services to taxonomists for standard genome sequencing and annotation.</title>
        <authorList>
            <consortium name="The Broad Institute Genomics Platform"/>
            <consortium name="The Broad Institute Genome Sequencing Center for Infectious Disease"/>
            <person name="Wu L."/>
            <person name="Ma J."/>
        </authorList>
    </citation>
    <scope>NUCLEOTIDE SEQUENCE [LARGE SCALE GENOMIC DNA]</scope>
    <source>
        <strain evidence="3">KCTC 52239</strain>
    </source>
</reference>
<organism evidence="2 3">
    <name type="scientific">Paracoccus fontiphilus</name>
    <dbReference type="NCBI Taxonomy" id="1815556"/>
    <lineage>
        <taxon>Bacteria</taxon>
        <taxon>Pseudomonadati</taxon>
        <taxon>Pseudomonadota</taxon>
        <taxon>Alphaproteobacteria</taxon>
        <taxon>Rhodobacterales</taxon>
        <taxon>Paracoccaceae</taxon>
        <taxon>Paracoccus</taxon>
    </lineage>
</organism>
<sequence>MKQEICHAFCDSISVHEIPGGLGISSTMFQANGDPVGIYAIGPDRNGLWRLDDGGWILPMVISSGYDIASSQRRDALSAIVSSNGLQFDEDALEIHSAMLTAQEVPAAAVRFFSTISRVADLALWTHDRIRSTFKDDVKAKLEAMLPEGVTMEFDAIPDERVKDLRADVVLRSPGVAPVALYLVQSDVPLFEAMLLKSETKGLPGRPRVAALLEKEQSGTAKTRLRAVNRLDAWAVYSGEDESAVERIREELEHPVLS</sequence>
<accession>A0ABV7IIQ1</accession>
<dbReference type="Proteomes" id="UP001595557">
    <property type="component" value="Unassembled WGS sequence"/>
</dbReference>
<name>A0ABV7IIQ1_9RHOB</name>
<evidence type="ECO:0000313" key="3">
    <source>
        <dbReference type="Proteomes" id="UP001595557"/>
    </source>
</evidence>